<accession>A0A9X3BFL4</accession>
<reference evidence="2" key="1">
    <citation type="submission" date="2022-09" db="EMBL/GenBank/DDBJ databases">
        <authorList>
            <person name="Yuan C."/>
            <person name="Ke Z."/>
        </authorList>
    </citation>
    <scope>NUCLEOTIDE SEQUENCE</scope>
    <source>
        <strain evidence="2">LB-8</strain>
    </source>
</reference>
<keyword evidence="3" id="KW-1185">Reference proteome</keyword>
<keyword evidence="1" id="KW-0812">Transmembrane</keyword>
<protein>
    <submittedName>
        <fullName evidence="2">Uncharacterized protein</fullName>
    </submittedName>
</protein>
<organism evidence="2 3">
    <name type="scientific">Paraflavisolibacter caeni</name>
    <dbReference type="NCBI Taxonomy" id="2982496"/>
    <lineage>
        <taxon>Bacteria</taxon>
        <taxon>Pseudomonadati</taxon>
        <taxon>Bacteroidota</taxon>
        <taxon>Chitinophagia</taxon>
        <taxon>Chitinophagales</taxon>
        <taxon>Chitinophagaceae</taxon>
        <taxon>Paraflavisolibacter</taxon>
    </lineage>
</organism>
<sequence>MKITLAIILTLAFLPLIVLAHEGHGSTEGYTLTHYIFEPLHALITILVSVLAIFIFMRRTRRARE</sequence>
<proteinExistence type="predicted"/>
<dbReference type="RefSeq" id="WP_279296585.1">
    <property type="nucleotide sequence ID" value="NZ_JAOTIF010000004.1"/>
</dbReference>
<name>A0A9X3BFL4_9BACT</name>
<keyword evidence="1" id="KW-0472">Membrane</keyword>
<dbReference type="AlphaFoldDB" id="A0A9X3BFL4"/>
<reference evidence="2" key="2">
    <citation type="submission" date="2023-04" db="EMBL/GenBank/DDBJ databases">
        <title>Paracnuella aquatica gen. nov., sp. nov., a member of the family Chitinophagaceae isolated from a hot spring.</title>
        <authorList>
            <person name="Wang C."/>
        </authorList>
    </citation>
    <scope>NUCLEOTIDE SEQUENCE</scope>
    <source>
        <strain evidence="2">LB-8</strain>
    </source>
</reference>
<evidence type="ECO:0000256" key="1">
    <source>
        <dbReference type="SAM" id="Phobius"/>
    </source>
</evidence>
<evidence type="ECO:0000313" key="3">
    <source>
        <dbReference type="Proteomes" id="UP001155483"/>
    </source>
</evidence>
<dbReference type="Proteomes" id="UP001155483">
    <property type="component" value="Unassembled WGS sequence"/>
</dbReference>
<feature type="transmembrane region" description="Helical" evidence="1">
    <location>
        <begin position="36"/>
        <end position="57"/>
    </location>
</feature>
<keyword evidence="1" id="KW-1133">Transmembrane helix</keyword>
<comment type="caution">
    <text evidence="2">The sequence shown here is derived from an EMBL/GenBank/DDBJ whole genome shotgun (WGS) entry which is preliminary data.</text>
</comment>
<gene>
    <name evidence="2" type="ORF">OCK74_08455</name>
</gene>
<dbReference type="EMBL" id="JAOTIF010000004">
    <property type="protein sequence ID" value="MCU7549144.1"/>
    <property type="molecule type" value="Genomic_DNA"/>
</dbReference>
<evidence type="ECO:0000313" key="2">
    <source>
        <dbReference type="EMBL" id="MCU7549144.1"/>
    </source>
</evidence>